<dbReference type="STRING" id="686832.A0A0C3BW01"/>
<evidence type="ECO:0000313" key="11">
    <source>
        <dbReference type="Proteomes" id="UP000053424"/>
    </source>
</evidence>
<dbReference type="GO" id="GO:0005654">
    <property type="term" value="C:nucleoplasm"/>
    <property type="evidence" value="ECO:0007669"/>
    <property type="project" value="UniProtKB-SubCell"/>
</dbReference>
<feature type="compositionally biased region" description="Basic residues" evidence="8">
    <location>
        <begin position="241"/>
        <end position="255"/>
    </location>
</feature>
<dbReference type="PROSITE" id="PS50082">
    <property type="entry name" value="WD_REPEATS_2"/>
    <property type="match status" value="2"/>
</dbReference>
<gene>
    <name evidence="6" type="primary">YTM1</name>
    <name evidence="10" type="ORF">M413DRAFT_449299</name>
</gene>
<evidence type="ECO:0000256" key="1">
    <source>
        <dbReference type="ARBA" id="ARBA00022517"/>
    </source>
</evidence>
<evidence type="ECO:0000256" key="4">
    <source>
        <dbReference type="ARBA" id="ARBA00022737"/>
    </source>
</evidence>
<dbReference type="InterPro" id="IPR028599">
    <property type="entry name" value="WDR12/Ytm1"/>
</dbReference>
<dbReference type="HOGENOM" id="CLU_000288_57_0_1"/>
<dbReference type="EMBL" id="KN831807">
    <property type="protein sequence ID" value="KIM36244.1"/>
    <property type="molecule type" value="Genomic_DNA"/>
</dbReference>
<keyword evidence="11" id="KW-1185">Reference proteome</keyword>
<dbReference type="SUPFAM" id="SSF50978">
    <property type="entry name" value="WD40 repeat-like"/>
    <property type="match status" value="1"/>
</dbReference>
<evidence type="ECO:0000256" key="7">
    <source>
        <dbReference type="PROSITE-ProRule" id="PRU00221"/>
    </source>
</evidence>
<keyword evidence="4" id="KW-0677">Repeat</keyword>
<dbReference type="InterPro" id="IPR001680">
    <property type="entry name" value="WD40_rpt"/>
</dbReference>
<evidence type="ECO:0000256" key="5">
    <source>
        <dbReference type="ARBA" id="ARBA00023242"/>
    </source>
</evidence>
<comment type="subunit">
    <text evidence="6">Component of the NOP7 complex, composed of ERB1, NOP7 and YTM1. Within the NOP7 complex ERB1 appears to interact directly with NOP7 and YTM1. The NOP7 complex also associates with the 66S pre-ribosome.</text>
</comment>
<dbReference type="InterPro" id="IPR020472">
    <property type="entry name" value="WD40_PAC1"/>
</dbReference>
<proteinExistence type="inferred from homology"/>
<dbReference type="GO" id="GO:0005730">
    <property type="term" value="C:nucleolus"/>
    <property type="evidence" value="ECO:0007669"/>
    <property type="project" value="UniProtKB-SubCell"/>
</dbReference>
<reference evidence="10 11" key="1">
    <citation type="submission" date="2014-04" db="EMBL/GenBank/DDBJ databases">
        <authorList>
            <consortium name="DOE Joint Genome Institute"/>
            <person name="Kuo A."/>
            <person name="Gay G."/>
            <person name="Dore J."/>
            <person name="Kohler A."/>
            <person name="Nagy L.G."/>
            <person name="Floudas D."/>
            <person name="Copeland A."/>
            <person name="Barry K.W."/>
            <person name="Cichocki N."/>
            <person name="Veneault-Fourrey C."/>
            <person name="LaButti K."/>
            <person name="Lindquist E.A."/>
            <person name="Lipzen A."/>
            <person name="Lundell T."/>
            <person name="Morin E."/>
            <person name="Murat C."/>
            <person name="Sun H."/>
            <person name="Tunlid A."/>
            <person name="Henrissat B."/>
            <person name="Grigoriev I.V."/>
            <person name="Hibbett D.S."/>
            <person name="Martin F."/>
            <person name="Nordberg H.P."/>
            <person name="Cantor M.N."/>
            <person name="Hua S.X."/>
        </authorList>
    </citation>
    <scope>NUCLEOTIDE SEQUENCE [LARGE SCALE GENOMIC DNA]</scope>
    <source>
        <strain evidence="11">h7</strain>
    </source>
</reference>
<reference evidence="11" key="2">
    <citation type="submission" date="2015-01" db="EMBL/GenBank/DDBJ databases">
        <title>Evolutionary Origins and Diversification of the Mycorrhizal Mutualists.</title>
        <authorList>
            <consortium name="DOE Joint Genome Institute"/>
            <consortium name="Mycorrhizal Genomics Consortium"/>
            <person name="Kohler A."/>
            <person name="Kuo A."/>
            <person name="Nagy L.G."/>
            <person name="Floudas D."/>
            <person name="Copeland A."/>
            <person name="Barry K.W."/>
            <person name="Cichocki N."/>
            <person name="Veneault-Fourrey C."/>
            <person name="LaButti K."/>
            <person name="Lindquist E.A."/>
            <person name="Lipzen A."/>
            <person name="Lundell T."/>
            <person name="Morin E."/>
            <person name="Murat C."/>
            <person name="Riley R."/>
            <person name="Ohm R."/>
            <person name="Sun H."/>
            <person name="Tunlid A."/>
            <person name="Henrissat B."/>
            <person name="Grigoriev I.V."/>
            <person name="Hibbett D.S."/>
            <person name="Martin F."/>
        </authorList>
    </citation>
    <scope>NUCLEOTIDE SEQUENCE [LARGE SCALE GENOMIC DNA]</scope>
    <source>
        <strain evidence="11">h7</strain>
    </source>
</reference>
<feature type="repeat" description="WD" evidence="7">
    <location>
        <begin position="190"/>
        <end position="222"/>
    </location>
</feature>
<evidence type="ECO:0000259" key="9">
    <source>
        <dbReference type="Pfam" id="PF08154"/>
    </source>
</evidence>
<dbReference type="InterPro" id="IPR012972">
    <property type="entry name" value="NLE"/>
</dbReference>
<keyword evidence="2 6" id="KW-0698">rRNA processing</keyword>
<accession>A0A0C3BW01</accession>
<comment type="similarity">
    <text evidence="6">Belongs to the WD repeat WDR12/YTM1 family.</text>
</comment>
<sequence>MDNTPTTVSQPVVFSTQTQYPLPSQKFMIPASWRRYQLSQLVNKALSLEKPVPFDFLVRGELLHATLSQWCSENGVGEEETLEIEYIESVMPPQKMSDFPHEDWVSSVSCQFQGYFLTASYDGQIRAFDYSTNLVSSTLAHSAPITSMCVIPTTTDDSTYTIATSSHDLTAQITQINLEMPSSSKALASLHLHTAPVSSISTDTSGTHLLTSSWDGLIGLWDTTVPASDEVPEPTPNERDRKKRRRVENAAKPKRKAPLLVLKSHTARVSKVLFPSGTEEKKAYSCGFDSTVRRWDTEHGICEHTINASEKPFLDLALTSDGNSALAVSTDRTLTLFDLRTSGLTASSATFHHPATPSCVVPCESNSYQVVTGAYDGVVRVWDVRSTKSAMATFKAWDGQQKVLDVDWKHGIVGVGGEGGLEVWKVGEEKA</sequence>
<evidence type="ECO:0000256" key="6">
    <source>
        <dbReference type="HAMAP-Rule" id="MF_03029"/>
    </source>
</evidence>
<dbReference type="PANTHER" id="PTHR19855">
    <property type="entry name" value="WD40 REPEAT PROTEIN 12, 37"/>
    <property type="match status" value="1"/>
</dbReference>
<feature type="domain" description="NLE" evidence="9">
    <location>
        <begin position="13"/>
        <end position="69"/>
    </location>
</feature>
<keyword evidence="5 6" id="KW-0539">Nucleus</keyword>
<dbReference type="GO" id="GO:0043021">
    <property type="term" value="F:ribonucleoprotein complex binding"/>
    <property type="evidence" value="ECO:0007669"/>
    <property type="project" value="UniProtKB-UniRule"/>
</dbReference>
<dbReference type="InterPro" id="IPR015943">
    <property type="entry name" value="WD40/YVTN_repeat-like_dom_sf"/>
</dbReference>
<dbReference type="PANTHER" id="PTHR19855:SF11">
    <property type="entry name" value="RIBOSOME BIOGENESIS PROTEIN WDR12"/>
    <property type="match status" value="1"/>
</dbReference>
<dbReference type="PRINTS" id="PR00320">
    <property type="entry name" value="GPROTEINBRPT"/>
</dbReference>
<comment type="function">
    <text evidence="6">Component of the NOP7 complex, which is required for maturation of the 25S and 5.8S ribosomal RNAs and formation of the 60S ribosome.</text>
</comment>
<dbReference type="InterPro" id="IPR019775">
    <property type="entry name" value="WD40_repeat_CS"/>
</dbReference>
<protein>
    <recommendedName>
        <fullName evidence="6">Ribosome biogenesis protein YTM1</fullName>
    </recommendedName>
</protein>
<name>A0A0C3BW01_HEBCY</name>
<dbReference type="GO" id="GO:0030687">
    <property type="term" value="C:preribosome, large subunit precursor"/>
    <property type="evidence" value="ECO:0007669"/>
    <property type="project" value="UniProtKB-UniRule"/>
</dbReference>
<dbReference type="AlphaFoldDB" id="A0A0C3BW01"/>
<evidence type="ECO:0000256" key="3">
    <source>
        <dbReference type="ARBA" id="ARBA00022574"/>
    </source>
</evidence>
<keyword evidence="1 6" id="KW-0690">Ribosome biogenesis</keyword>
<evidence type="ECO:0000256" key="8">
    <source>
        <dbReference type="SAM" id="MobiDB-lite"/>
    </source>
</evidence>
<feature type="region of interest" description="Disordered" evidence="8">
    <location>
        <begin position="225"/>
        <end position="255"/>
    </location>
</feature>
<evidence type="ECO:0000313" key="10">
    <source>
        <dbReference type="EMBL" id="KIM36244.1"/>
    </source>
</evidence>
<dbReference type="PROSITE" id="PS50294">
    <property type="entry name" value="WD_REPEATS_REGION"/>
    <property type="match status" value="1"/>
</dbReference>
<dbReference type="InterPro" id="IPR036322">
    <property type="entry name" value="WD40_repeat_dom_sf"/>
</dbReference>
<dbReference type="SMART" id="SM00320">
    <property type="entry name" value="WD40"/>
    <property type="match status" value="6"/>
</dbReference>
<evidence type="ECO:0000256" key="2">
    <source>
        <dbReference type="ARBA" id="ARBA00022552"/>
    </source>
</evidence>
<dbReference type="GO" id="GO:0000463">
    <property type="term" value="P:maturation of LSU-rRNA from tricistronic rRNA transcript (SSU-rRNA, 5.8S rRNA, LSU-rRNA)"/>
    <property type="evidence" value="ECO:0007669"/>
    <property type="project" value="UniProtKB-UniRule"/>
</dbReference>
<keyword evidence="3 7" id="KW-0853">WD repeat</keyword>
<dbReference type="OrthoDB" id="10251381at2759"/>
<dbReference type="Pfam" id="PF00400">
    <property type="entry name" value="WD40"/>
    <property type="match status" value="3"/>
</dbReference>
<organism evidence="10 11">
    <name type="scientific">Hebeloma cylindrosporum</name>
    <dbReference type="NCBI Taxonomy" id="76867"/>
    <lineage>
        <taxon>Eukaryota</taxon>
        <taxon>Fungi</taxon>
        <taxon>Dikarya</taxon>
        <taxon>Basidiomycota</taxon>
        <taxon>Agaricomycotina</taxon>
        <taxon>Agaricomycetes</taxon>
        <taxon>Agaricomycetidae</taxon>
        <taxon>Agaricales</taxon>
        <taxon>Agaricineae</taxon>
        <taxon>Hymenogastraceae</taxon>
        <taxon>Hebeloma</taxon>
    </lineage>
</organism>
<dbReference type="Pfam" id="PF08154">
    <property type="entry name" value="NLE"/>
    <property type="match status" value="1"/>
</dbReference>
<feature type="repeat" description="WD" evidence="7">
    <location>
        <begin position="370"/>
        <end position="392"/>
    </location>
</feature>
<dbReference type="PROSITE" id="PS00678">
    <property type="entry name" value="WD_REPEATS_1"/>
    <property type="match status" value="1"/>
</dbReference>
<comment type="subcellular location">
    <subcellularLocation>
        <location evidence="6">Nucleus</location>
        <location evidence="6">Nucleolus</location>
    </subcellularLocation>
    <subcellularLocation>
        <location evidence="6">Nucleus</location>
        <location evidence="6">Nucleoplasm</location>
    </subcellularLocation>
</comment>
<dbReference type="HAMAP" id="MF_03029">
    <property type="entry name" value="WDR12"/>
    <property type="match status" value="1"/>
</dbReference>
<dbReference type="GO" id="GO:0000466">
    <property type="term" value="P:maturation of 5.8S rRNA from tricistronic rRNA transcript (SSU-rRNA, 5.8S rRNA, LSU-rRNA)"/>
    <property type="evidence" value="ECO:0007669"/>
    <property type="project" value="UniProtKB-UniRule"/>
</dbReference>
<dbReference type="Proteomes" id="UP000053424">
    <property type="component" value="Unassembled WGS sequence"/>
</dbReference>
<dbReference type="Gene3D" id="2.130.10.10">
    <property type="entry name" value="YVTN repeat-like/Quinoprotein amine dehydrogenase"/>
    <property type="match status" value="1"/>
</dbReference>